<dbReference type="CDD" id="cd04301">
    <property type="entry name" value="NAT_SF"/>
    <property type="match status" value="1"/>
</dbReference>
<dbReference type="KEGG" id="cser:CCO03_17275"/>
<dbReference type="GO" id="GO:0016747">
    <property type="term" value="F:acyltransferase activity, transferring groups other than amino-acyl groups"/>
    <property type="evidence" value="ECO:0007669"/>
    <property type="project" value="InterPro"/>
</dbReference>
<organism evidence="3 4">
    <name type="scientific">Comamonas serinivorans</name>
    <dbReference type="NCBI Taxonomy" id="1082851"/>
    <lineage>
        <taxon>Bacteria</taxon>
        <taxon>Pseudomonadati</taxon>
        <taxon>Pseudomonadota</taxon>
        <taxon>Betaproteobacteria</taxon>
        <taxon>Burkholderiales</taxon>
        <taxon>Comamonadaceae</taxon>
        <taxon>Comamonas</taxon>
    </lineage>
</organism>
<dbReference type="InterPro" id="IPR052777">
    <property type="entry name" value="Acetyltransferase_Enz"/>
</dbReference>
<dbReference type="PROSITE" id="PS51186">
    <property type="entry name" value="GNAT"/>
    <property type="match status" value="1"/>
</dbReference>
<reference evidence="3 4" key="1">
    <citation type="submission" date="2017-05" db="EMBL/GenBank/DDBJ databases">
        <authorList>
            <person name="Song R."/>
            <person name="Chenine A.L."/>
            <person name="Ruprecht R.M."/>
        </authorList>
    </citation>
    <scope>NUCLEOTIDE SEQUENCE [LARGE SCALE GENOMIC DNA]</scope>
    <source>
        <strain evidence="3 4">DSM 26136</strain>
    </source>
</reference>
<feature type="domain" description="N-acetyltransferase" evidence="2">
    <location>
        <begin position="33"/>
        <end position="186"/>
    </location>
</feature>
<dbReference type="InterPro" id="IPR016181">
    <property type="entry name" value="Acyl_CoA_acyltransferase"/>
</dbReference>
<dbReference type="AlphaFoldDB" id="A0A1Y0ES27"/>
<sequence length="191" mass="20343">MSAPSSSPPSSFAACGAPVSDRPGAGDAAPPAVQLRDLDVAHELPQALAIFREYVASPTVSLDYQGHAAEFADLAGHYAPPQGGLVLAWRGDEVLGCAALRRVDAQRGELKRVYVRPAARGLRLGERLVRAVIARATQAGYQRLCLDVLPEFQAAQRLYERLGFVDAEAVTFNPVPGTRFMALNLAEPPPG</sequence>
<dbReference type="PANTHER" id="PTHR43305:SF1">
    <property type="entry name" value="FAMILY N-ACETYLTRANSFERASE, PUTATIVE (AFU_ORTHOLOGUE AFUA_2G01380)-RELATED"/>
    <property type="match status" value="1"/>
</dbReference>
<dbReference type="InterPro" id="IPR000182">
    <property type="entry name" value="GNAT_dom"/>
</dbReference>
<accession>A0A1Y0ES27</accession>
<evidence type="ECO:0000259" key="2">
    <source>
        <dbReference type="PROSITE" id="PS51186"/>
    </source>
</evidence>
<dbReference type="OrthoDB" id="70840at2"/>
<dbReference type="Proteomes" id="UP000196138">
    <property type="component" value="Chromosome"/>
</dbReference>
<dbReference type="PANTHER" id="PTHR43305">
    <property type="entry name" value="FAMILY N-ACETYLTRANSFERASE, PUTATIVE (AFU_ORTHOLOGUE AFUA_2G01380)-RELATED"/>
    <property type="match status" value="1"/>
</dbReference>
<protein>
    <recommendedName>
        <fullName evidence="2">N-acetyltransferase domain-containing protein</fullName>
    </recommendedName>
</protein>
<dbReference type="Pfam" id="PF00583">
    <property type="entry name" value="Acetyltransf_1"/>
    <property type="match status" value="1"/>
</dbReference>
<dbReference type="EMBL" id="CP021455">
    <property type="protein sequence ID" value="ARU06191.1"/>
    <property type="molecule type" value="Genomic_DNA"/>
</dbReference>
<name>A0A1Y0ES27_9BURK</name>
<proteinExistence type="predicted"/>
<dbReference type="Gene3D" id="3.40.630.30">
    <property type="match status" value="1"/>
</dbReference>
<feature type="region of interest" description="Disordered" evidence="1">
    <location>
        <begin position="1"/>
        <end position="30"/>
    </location>
</feature>
<dbReference type="SUPFAM" id="SSF55729">
    <property type="entry name" value="Acyl-CoA N-acyltransferases (Nat)"/>
    <property type="match status" value="1"/>
</dbReference>
<evidence type="ECO:0000313" key="3">
    <source>
        <dbReference type="EMBL" id="ARU06191.1"/>
    </source>
</evidence>
<evidence type="ECO:0000313" key="4">
    <source>
        <dbReference type="Proteomes" id="UP000196138"/>
    </source>
</evidence>
<keyword evidence="4" id="KW-1185">Reference proteome</keyword>
<gene>
    <name evidence="3" type="ORF">CCO03_17275</name>
</gene>
<evidence type="ECO:0000256" key="1">
    <source>
        <dbReference type="SAM" id="MobiDB-lite"/>
    </source>
</evidence>